<reference evidence="1 2" key="1">
    <citation type="journal article" date="2015" name="Genome Announc.">
        <title>Expanding the biotechnology potential of lactobacilli through comparative genomics of 213 strains and associated genera.</title>
        <authorList>
            <person name="Sun Z."/>
            <person name="Harris H.M."/>
            <person name="McCann A."/>
            <person name="Guo C."/>
            <person name="Argimon S."/>
            <person name="Zhang W."/>
            <person name="Yang X."/>
            <person name="Jeffery I.B."/>
            <person name="Cooney J.C."/>
            <person name="Kagawa T.F."/>
            <person name="Liu W."/>
            <person name="Song Y."/>
            <person name="Salvetti E."/>
            <person name="Wrobel A."/>
            <person name="Rasinkangas P."/>
            <person name="Parkhill J."/>
            <person name="Rea M.C."/>
            <person name="O'Sullivan O."/>
            <person name="Ritari J."/>
            <person name="Douillard F.P."/>
            <person name="Paul Ross R."/>
            <person name="Yang R."/>
            <person name="Briner A.E."/>
            <person name="Felis G.E."/>
            <person name="de Vos W.M."/>
            <person name="Barrangou R."/>
            <person name="Klaenhammer T.R."/>
            <person name="Caufield P.W."/>
            <person name="Cui Y."/>
            <person name="Zhang H."/>
            <person name="O'Toole P.W."/>
        </authorList>
    </citation>
    <scope>NUCLEOTIDE SEQUENCE [LARGE SCALE GENOMIC DNA]</scope>
    <source>
        <strain evidence="1 2">DSM 22697</strain>
    </source>
</reference>
<dbReference type="AlphaFoldDB" id="A0A0R2EYQ6"/>
<sequence length="453" mass="51060">MRAEMIEELKKLQRQTNITNIAALHDLGKAQRETVPLSSLGDRPIIQRDPVAFIDAIEANLIQELLPQRHQKMGANPAAFFRGTAELMAYDLSHEPQSHLRVLTDGDAHLQNFGFYASPERNMLFDLNDFDEAAPNSFEFDVKRLTTSIYLFGGQEHFGEAAVDQLVKDVARTYRKTLKKAFKTGALERFYASTAVDNLVAELPAEEDAQFVRDVVKKAANRDNESVVKKFTVMHGTHLRFKDDPPRSVHLEQGQEIAMMHGFLQYQQTTRADVALLLGQYHITDIIRHSVGIGSFGTSSYLMLLTGLGGSHLVLQVKEALPRRRDLLPSRLEVTLNQEVSEGQRIISSTQILQKASDPFLGWFNAFGKSFYVRQFRDMKGSIDVSALSWTQYQAYCRVCGYLLAMAHAQSPMAAVAAGYMNKDFDAAIQHWAKDYLHQVTADYAAFIEKYDS</sequence>
<evidence type="ECO:0000313" key="2">
    <source>
        <dbReference type="Proteomes" id="UP000050865"/>
    </source>
</evidence>
<dbReference type="STRING" id="1423730.FC75_GL002162"/>
<dbReference type="PANTHER" id="PTHR39441:SF1">
    <property type="entry name" value="DUF2252 DOMAIN-CONTAINING PROTEIN"/>
    <property type="match status" value="1"/>
</dbReference>
<dbReference type="Pfam" id="PF10009">
    <property type="entry name" value="DUF2252"/>
    <property type="match status" value="1"/>
</dbReference>
<evidence type="ECO:0000313" key="1">
    <source>
        <dbReference type="EMBL" id="KRN21592.1"/>
    </source>
</evidence>
<comment type="caution">
    <text evidence="1">The sequence shown here is derived from an EMBL/GenBank/DDBJ whole genome shotgun (WGS) entry which is preliminary data.</text>
</comment>
<gene>
    <name evidence="1" type="ORF">FC75_GL002162</name>
</gene>
<dbReference type="Proteomes" id="UP000050865">
    <property type="component" value="Unassembled WGS sequence"/>
</dbReference>
<dbReference type="PATRIC" id="fig|1423730.4.peg.2251"/>
<accession>A0A0R2EYQ6</accession>
<keyword evidence="2" id="KW-1185">Reference proteome</keyword>
<protein>
    <recommendedName>
        <fullName evidence="3">DUF2252 domain-containing protein</fullName>
    </recommendedName>
</protein>
<dbReference type="EMBL" id="AYZJ01000046">
    <property type="protein sequence ID" value="KRN21592.1"/>
    <property type="molecule type" value="Genomic_DNA"/>
</dbReference>
<evidence type="ECO:0008006" key="3">
    <source>
        <dbReference type="Google" id="ProtNLM"/>
    </source>
</evidence>
<dbReference type="InterPro" id="IPR018721">
    <property type="entry name" value="DUF2252"/>
</dbReference>
<proteinExistence type="predicted"/>
<organism evidence="1 2">
    <name type="scientific">Lacticaseibacillus camelliae DSM 22697 = JCM 13995</name>
    <dbReference type="NCBI Taxonomy" id="1423730"/>
    <lineage>
        <taxon>Bacteria</taxon>
        <taxon>Bacillati</taxon>
        <taxon>Bacillota</taxon>
        <taxon>Bacilli</taxon>
        <taxon>Lactobacillales</taxon>
        <taxon>Lactobacillaceae</taxon>
        <taxon>Lacticaseibacillus</taxon>
    </lineage>
</organism>
<name>A0A0R2EYQ6_9LACO</name>
<dbReference type="PANTHER" id="PTHR39441">
    <property type="entry name" value="DUF2252 DOMAIN-CONTAINING PROTEIN"/>
    <property type="match status" value="1"/>
</dbReference>